<protein>
    <recommendedName>
        <fullName evidence="3">LamG-like jellyroll fold domain-containing protein</fullName>
    </recommendedName>
</protein>
<comment type="caution">
    <text evidence="1">The sequence shown here is derived from an EMBL/GenBank/DDBJ whole genome shotgun (WGS) entry which is preliminary data.</text>
</comment>
<dbReference type="InterPro" id="IPR013783">
    <property type="entry name" value="Ig-like_fold"/>
</dbReference>
<evidence type="ECO:0000313" key="2">
    <source>
        <dbReference type="Proteomes" id="UP000487929"/>
    </source>
</evidence>
<dbReference type="OrthoDB" id="5560538at2"/>
<keyword evidence="2" id="KW-1185">Reference proteome</keyword>
<reference evidence="1 2" key="1">
    <citation type="submission" date="2019-12" db="EMBL/GenBank/DDBJ databases">
        <title>Draft genome sequencing of Halomonas alimentaria DSM 15356.</title>
        <authorList>
            <person name="Pandiyan K."/>
            <person name="Kushwaha P."/>
            <person name="Gowdham M."/>
            <person name="Chakdar H."/>
            <person name="Singh A."/>
            <person name="Kumar M."/>
            <person name="Saxena A.K."/>
        </authorList>
    </citation>
    <scope>NUCLEOTIDE SEQUENCE [LARGE SCALE GENOMIC DNA]</scope>
    <source>
        <strain evidence="1 2">DSM 15356</strain>
    </source>
</reference>
<dbReference type="Gene3D" id="2.60.120.200">
    <property type="match status" value="1"/>
</dbReference>
<dbReference type="RefSeq" id="WP_161430261.1">
    <property type="nucleotide sequence ID" value="NZ_WUTT01000001.1"/>
</dbReference>
<dbReference type="SUPFAM" id="SSF49899">
    <property type="entry name" value="Concanavalin A-like lectins/glucanases"/>
    <property type="match status" value="1"/>
</dbReference>
<gene>
    <name evidence="1" type="ORF">GRB96_02290</name>
</gene>
<organism evidence="1 2">
    <name type="scientific">Halomonas alimentaria</name>
    <dbReference type="NCBI Taxonomy" id="147248"/>
    <lineage>
        <taxon>Bacteria</taxon>
        <taxon>Pseudomonadati</taxon>
        <taxon>Pseudomonadota</taxon>
        <taxon>Gammaproteobacteria</taxon>
        <taxon>Oceanospirillales</taxon>
        <taxon>Halomonadaceae</taxon>
        <taxon>Halomonas</taxon>
    </lineage>
</organism>
<evidence type="ECO:0000313" key="1">
    <source>
        <dbReference type="EMBL" id="NAW33253.1"/>
    </source>
</evidence>
<dbReference type="Gene3D" id="2.60.40.10">
    <property type="entry name" value="Immunoglobulins"/>
    <property type="match status" value="1"/>
</dbReference>
<evidence type="ECO:0008006" key="3">
    <source>
        <dbReference type="Google" id="ProtNLM"/>
    </source>
</evidence>
<name>A0A7X4W2N5_9GAMM</name>
<dbReference type="InterPro" id="IPR013320">
    <property type="entry name" value="ConA-like_dom_sf"/>
</dbReference>
<proteinExistence type="predicted"/>
<accession>A0A7X4W2N5</accession>
<sequence length="300" mass="32881">MGIRIRWLDNNLAEEGHRLYRSDSPMDVNAMPAPLALMGADATEYDDADGIVPGQTYYYRIGAFVGGVEKISDELVMVATEDPVPLQGLVLHYTMNSITGSSLADETGSYDGTISGAMQVAGRFGNALAFDGENDYVDVGAIIPLETFTVSFWQKGRAVGGRVYDGGRGLGPLESGLKGFQIKDGSVEPFLLEREDGTSFKIHPEDMRYRYGHDDAWHHVVWQYDRQSGQARGYVDGRLSAKGVFADNGSSLLGAYNHRLGGPANGASVQYLAAELDQLRLYARFLTEFEVYQLYMEATS</sequence>
<dbReference type="EMBL" id="WUTT01000001">
    <property type="protein sequence ID" value="NAW33253.1"/>
    <property type="molecule type" value="Genomic_DNA"/>
</dbReference>
<dbReference type="Proteomes" id="UP000487929">
    <property type="component" value="Unassembled WGS sequence"/>
</dbReference>
<dbReference type="Pfam" id="PF13385">
    <property type="entry name" value="Laminin_G_3"/>
    <property type="match status" value="1"/>
</dbReference>
<dbReference type="AlphaFoldDB" id="A0A7X4W2N5"/>